<dbReference type="RefSeq" id="WP_144814121.1">
    <property type="nucleotide sequence ID" value="NZ_VNFE01000006.1"/>
</dbReference>
<dbReference type="EMBL" id="VNFE01000006">
    <property type="protein sequence ID" value="TVU88313.1"/>
    <property type="molecule type" value="Genomic_DNA"/>
</dbReference>
<dbReference type="Proteomes" id="UP000317288">
    <property type="component" value="Unassembled WGS sequence"/>
</dbReference>
<evidence type="ECO:0000313" key="1">
    <source>
        <dbReference type="EMBL" id="TVU88313.1"/>
    </source>
</evidence>
<name>A0A558J3W6_9GAMM</name>
<dbReference type="AlphaFoldDB" id="A0A558J3W6"/>
<organism evidence="1 2">
    <name type="scientific">Vreelandella titanicae</name>
    <dbReference type="NCBI Taxonomy" id="664683"/>
    <lineage>
        <taxon>Bacteria</taxon>
        <taxon>Pseudomonadati</taxon>
        <taxon>Pseudomonadota</taxon>
        <taxon>Gammaproteobacteria</taxon>
        <taxon>Oceanospirillales</taxon>
        <taxon>Halomonadaceae</taxon>
        <taxon>Vreelandella</taxon>
    </lineage>
</organism>
<accession>A0A558J3W6</accession>
<evidence type="ECO:0000313" key="2">
    <source>
        <dbReference type="Proteomes" id="UP000317288"/>
    </source>
</evidence>
<reference evidence="1 2" key="1">
    <citation type="submission" date="2019-07" db="EMBL/GenBank/DDBJ databases">
        <title>Diversity of Bacteria from Kongsfjorden, Arctic.</title>
        <authorList>
            <person name="Yu Y."/>
        </authorList>
    </citation>
    <scope>NUCLEOTIDE SEQUENCE [LARGE SCALE GENOMIC DNA]</scope>
    <source>
        <strain evidence="1 2">SM1922</strain>
    </source>
</reference>
<sequence length="107" mass="11903">MFTVNTTRTYKYPVSLTVYDENGKENSGKFKATFKVKPQDELRNMPADTLLLDEVLKGVEDICLTDDDGKTLEGDDLLSAAKNDPAISTALISAYQESVSKKNRPRI</sequence>
<proteinExistence type="predicted"/>
<gene>
    <name evidence="1" type="ORF">FQP89_18845</name>
</gene>
<comment type="caution">
    <text evidence="1">The sequence shown here is derived from an EMBL/GenBank/DDBJ whole genome shotgun (WGS) entry which is preliminary data.</text>
</comment>
<protein>
    <submittedName>
        <fullName evidence="1">Uncharacterized protein</fullName>
    </submittedName>
</protein>